<proteinExistence type="predicted"/>
<evidence type="ECO:0008006" key="3">
    <source>
        <dbReference type="Google" id="ProtNLM"/>
    </source>
</evidence>
<dbReference type="RefSeq" id="WP_127017150.1">
    <property type="nucleotide sequence ID" value="NZ_CP016379.1"/>
</dbReference>
<accession>A0A3Q9HRC2</accession>
<dbReference type="AlphaFoldDB" id="A0A3Q9HRC2"/>
<evidence type="ECO:0000313" key="2">
    <source>
        <dbReference type="Proteomes" id="UP000267250"/>
    </source>
</evidence>
<dbReference type="OrthoDB" id="1757142at2"/>
<dbReference type="InterPro" id="IPR029044">
    <property type="entry name" value="Nucleotide-diphossugar_trans"/>
</dbReference>
<name>A0A3Q9HRC2_9FIRM</name>
<evidence type="ECO:0000313" key="1">
    <source>
        <dbReference type="EMBL" id="AZR73803.1"/>
    </source>
</evidence>
<dbReference type="KEGG" id="aft:BBF96_10645"/>
<dbReference type="Proteomes" id="UP000267250">
    <property type="component" value="Chromosome"/>
</dbReference>
<organism evidence="1 2">
    <name type="scientific">Anoxybacter fermentans</name>
    <dbReference type="NCBI Taxonomy" id="1323375"/>
    <lineage>
        <taxon>Bacteria</taxon>
        <taxon>Bacillati</taxon>
        <taxon>Bacillota</taxon>
        <taxon>Clostridia</taxon>
        <taxon>Halanaerobiales</taxon>
        <taxon>Anoxybacter</taxon>
    </lineage>
</organism>
<dbReference type="EMBL" id="CP016379">
    <property type="protein sequence ID" value="AZR73803.1"/>
    <property type="molecule type" value="Genomic_DNA"/>
</dbReference>
<dbReference type="SUPFAM" id="SSF53448">
    <property type="entry name" value="Nucleotide-diphospho-sugar transferases"/>
    <property type="match status" value="1"/>
</dbReference>
<sequence>MKKVTIVVPTYWTWPTNVNGRKVESIFDHPTPLDMDGTLARTLESFKKLSYPNFDVVVISAATNKQIRAEVEKKVKEIIDRFKNDFDIIQFSYTQLDRLKERLWDLGYDKILDEINLENYNNIRNLQLIVSHLKESDVVVGIDDDEIITDKDYLKKAIEYVGTEYKGVKVAGVAGYYLDEKGNHRLNLDDHSYSDNLFDKKHYLMDLTFEMLDKCEDRLVRSPVVFGGNMVIPRSTFEEVSFDPYNTRGEDIDYLINARMEGMYFFLDKELNVVHLPPSYDTAHNGFNLSKLKQDILRFVYEKEKLEQVKKHDDLNNIDIEELMPYPGSFFDNKLYKDAEEKLMKMLVKKDARREAVEFVKMAKRRAVELVPKYFEFRLLWKDMMKNIKDDCKLKNYLQ</sequence>
<reference evidence="1 2" key="1">
    <citation type="submission" date="2016-07" db="EMBL/GenBank/DDBJ databases">
        <title>Genome and transcriptome analysis of iron-reducing fermentative bacteria Anoxybacter fermentans.</title>
        <authorList>
            <person name="Zeng X."/>
            <person name="Shao Z."/>
        </authorList>
    </citation>
    <scope>NUCLEOTIDE SEQUENCE [LARGE SCALE GENOMIC DNA]</scope>
    <source>
        <strain evidence="1 2">DY22613</strain>
    </source>
</reference>
<keyword evidence="2" id="KW-1185">Reference proteome</keyword>
<gene>
    <name evidence="1" type="ORF">BBF96_10645</name>
</gene>
<dbReference type="Gene3D" id="3.90.550.10">
    <property type="entry name" value="Spore Coat Polysaccharide Biosynthesis Protein SpsA, Chain A"/>
    <property type="match status" value="1"/>
</dbReference>
<protein>
    <recommendedName>
        <fullName evidence="3">Glycosyltransferase 2-like domain-containing protein</fullName>
    </recommendedName>
</protein>